<dbReference type="OrthoDB" id="8070235at2759"/>
<dbReference type="GeneID" id="111602264"/>
<dbReference type="KEGG" id="dhe:111602264"/>
<sequence>MHNSWNCLQVALLCGCCCLIGWCAEAQALQRDEASMSNSIATPGQPLYYLMADAGSTVGPNVELKRTNRSLMKWWEDLFRQNNCCNGNNNNLLYNNNLPPGLPVIPNNNCNGLQLNQLDPFKQMQLFKKLPDLWGNTCAGQCGQCGGQQPLNNYAPAPAPGYGGEGYGPSEPQPQPQPQQPQPAAPVDYNAAPAPPSGGYETPNPSYDGPGDGDAGYVAPAPVPAPPPQAVEYATPEPPAAGYEPPAPQPSYEPESPAPAPAPAPESYSKVEEYAQPAKTYSGAQPPQIVYQPIIYLSTSPAAKDELANQLKQSELNYEKPTEQPPPPPAQQLYEQPAPAPLENPAYAPHPAPPAPCNAPTCAGYMPIWSVPFYSYPTAPAPAPTPAPAPAPAYVAPPAPQPTPPAAAYSSSSCQTPIRLSLIDQPYRVAPELFQEYNYRLALDERNIYSR</sequence>
<proteinExistence type="predicted"/>
<keyword evidence="3" id="KW-1185">Reference proteome</keyword>
<feature type="compositionally biased region" description="Pro residues" evidence="1">
    <location>
        <begin position="338"/>
        <end position="347"/>
    </location>
</feature>
<dbReference type="AlphaFoldDB" id="A0A6J1M2C6"/>
<keyword evidence="2" id="KW-0732">Signal</keyword>
<evidence type="ECO:0000256" key="1">
    <source>
        <dbReference type="SAM" id="MobiDB-lite"/>
    </source>
</evidence>
<dbReference type="OMA" id="PQTNCNG"/>
<protein>
    <submittedName>
        <fullName evidence="4">Extensin</fullName>
    </submittedName>
</protein>
<dbReference type="Proteomes" id="UP000504633">
    <property type="component" value="Unplaced"/>
</dbReference>
<organism evidence="3 4">
    <name type="scientific">Drosophila hydei</name>
    <name type="common">Fruit fly</name>
    <dbReference type="NCBI Taxonomy" id="7224"/>
    <lineage>
        <taxon>Eukaryota</taxon>
        <taxon>Metazoa</taxon>
        <taxon>Ecdysozoa</taxon>
        <taxon>Arthropoda</taxon>
        <taxon>Hexapoda</taxon>
        <taxon>Insecta</taxon>
        <taxon>Pterygota</taxon>
        <taxon>Neoptera</taxon>
        <taxon>Endopterygota</taxon>
        <taxon>Diptera</taxon>
        <taxon>Brachycera</taxon>
        <taxon>Muscomorpha</taxon>
        <taxon>Ephydroidea</taxon>
        <taxon>Drosophilidae</taxon>
        <taxon>Drosophila</taxon>
    </lineage>
</organism>
<gene>
    <name evidence="4" type="primary">LOC111602264</name>
</gene>
<feature type="compositionally biased region" description="Pro residues" evidence="1">
    <location>
        <begin position="171"/>
        <end position="184"/>
    </location>
</feature>
<accession>A0A6J1M2C6</accession>
<feature type="region of interest" description="Disordered" evidence="1">
    <location>
        <begin position="380"/>
        <end position="411"/>
    </location>
</feature>
<feature type="compositionally biased region" description="Pro residues" evidence="1">
    <location>
        <begin position="245"/>
        <end position="264"/>
    </location>
</feature>
<feature type="region of interest" description="Disordered" evidence="1">
    <location>
        <begin position="156"/>
        <end position="284"/>
    </location>
</feature>
<feature type="compositionally biased region" description="Pro residues" evidence="1">
    <location>
        <begin position="380"/>
        <end position="405"/>
    </location>
</feature>
<feature type="signal peptide" evidence="2">
    <location>
        <begin position="1"/>
        <end position="28"/>
    </location>
</feature>
<evidence type="ECO:0000313" key="4">
    <source>
        <dbReference type="RefSeq" id="XP_023175027.2"/>
    </source>
</evidence>
<evidence type="ECO:0000313" key="3">
    <source>
        <dbReference type="Proteomes" id="UP000504633"/>
    </source>
</evidence>
<reference evidence="4" key="1">
    <citation type="submission" date="2025-08" db="UniProtKB">
        <authorList>
            <consortium name="RefSeq"/>
        </authorList>
    </citation>
    <scope>IDENTIFICATION</scope>
    <source>
        <strain evidence="4">15085-1641.00</strain>
        <tissue evidence="4">Whole body</tissue>
    </source>
</reference>
<feature type="chain" id="PRO_5027010148" evidence="2">
    <location>
        <begin position="29"/>
        <end position="451"/>
    </location>
</feature>
<dbReference type="RefSeq" id="XP_023175027.2">
    <property type="nucleotide sequence ID" value="XM_023319259.2"/>
</dbReference>
<feature type="compositionally biased region" description="Low complexity" evidence="1">
    <location>
        <begin position="230"/>
        <end position="244"/>
    </location>
</feature>
<evidence type="ECO:0000256" key="2">
    <source>
        <dbReference type="SAM" id="SignalP"/>
    </source>
</evidence>
<name>A0A6J1M2C6_DROHY</name>
<feature type="region of interest" description="Disordered" evidence="1">
    <location>
        <begin position="306"/>
        <end position="347"/>
    </location>
</feature>